<feature type="binding site" evidence="8">
    <location>
        <begin position="180"/>
        <end position="187"/>
    </location>
    <ligand>
        <name>GTP</name>
        <dbReference type="ChEBI" id="CHEBI:37565"/>
        <label>2</label>
    </ligand>
</feature>
<keyword evidence="4 9" id="KW-0677">Repeat</keyword>
<dbReference type="Gene3D" id="3.30.300.20">
    <property type="match status" value="1"/>
</dbReference>
<keyword evidence="3 8" id="KW-0690">Ribosome biogenesis</keyword>
<comment type="caution">
    <text evidence="12">The sequence shown here is derived from an EMBL/GenBank/DDBJ whole genome shotgun (WGS) entry which is preliminary data.</text>
</comment>
<gene>
    <name evidence="8 12" type="primary">der</name>
    <name evidence="12" type="ORF">DBW92_00890</name>
</gene>
<dbReference type="Pfam" id="PF14714">
    <property type="entry name" value="KH_dom-like"/>
    <property type="match status" value="1"/>
</dbReference>
<keyword evidence="5 8" id="KW-0547">Nucleotide-binding</keyword>
<protein>
    <recommendedName>
        <fullName evidence="2 8">GTPase Der</fullName>
    </recommendedName>
    <alternativeName>
        <fullName evidence="7 8">GTP-binding protein EngA</fullName>
    </alternativeName>
</protein>
<dbReference type="PRINTS" id="PR00326">
    <property type="entry name" value="GTP1OBG"/>
</dbReference>
<comment type="similarity">
    <text evidence="1 8 9">Belongs to the TRAFAC class TrmE-Era-EngA-EngB-Septin-like GTPase superfamily. EngA (Der) GTPase family.</text>
</comment>
<feature type="binding site" evidence="8">
    <location>
        <begin position="56"/>
        <end position="60"/>
    </location>
    <ligand>
        <name>GTP</name>
        <dbReference type="ChEBI" id="CHEBI:37565"/>
        <label>1</label>
    </ligand>
</feature>
<evidence type="ECO:0000256" key="3">
    <source>
        <dbReference type="ARBA" id="ARBA00022517"/>
    </source>
</evidence>
<dbReference type="CDD" id="cd01895">
    <property type="entry name" value="EngA2"/>
    <property type="match status" value="1"/>
</dbReference>
<proteinExistence type="inferred from homology"/>
<sequence length="459" mass="51973">MFTSIAIIGRPNVGKSTLFNKLTKTRQAIVSDFPGLTKDRNYGYISLGSIKSFVIDTGGIGKDESNISQDISDQAWIAANECNLILFILDGSENLTSEDFNILVKLRKLNKTFITLLNKSDKLSKQGAINDIASKGINNFIEISAEHSRGIDELKKSLIKLLPEETEEREEQGKKIAVLGRPNAGKSTFINNFIKEDRLIVSEVAGTTIDAIRIPFSIDGNDFTFIDTAGIRKGYKQNHKVEYFSYVRAMHAVEESDVILFLVDSEESLVDQDLKLINIITEQGKPLLIGLNKVDLLTKSERSQIYDTKRLQSNFLQDFIKVEVSGKKGIGFKRLFRILNSIIKKSQTNYTTALLNKHLNKFIEKSAPPSVSGRQLKLRYVHFGGTKPTTLIIHSNQDKKIPKNYQKYLENSFREALGLKSIQLRIIFRKSDNPFDGKVNKLTERQIKKKKRLMKHVKK</sequence>
<evidence type="ECO:0000313" key="12">
    <source>
        <dbReference type="EMBL" id="RCL45524.1"/>
    </source>
</evidence>
<dbReference type="Proteomes" id="UP000252915">
    <property type="component" value="Unassembled WGS sequence"/>
</dbReference>
<evidence type="ECO:0000313" key="13">
    <source>
        <dbReference type="Proteomes" id="UP000252915"/>
    </source>
</evidence>
<feature type="binding site" evidence="8">
    <location>
        <begin position="227"/>
        <end position="231"/>
    </location>
    <ligand>
        <name>GTP</name>
        <dbReference type="ChEBI" id="CHEBI:37565"/>
        <label>2</label>
    </ligand>
</feature>
<dbReference type="NCBIfam" id="TIGR00231">
    <property type="entry name" value="small_GTP"/>
    <property type="match status" value="2"/>
</dbReference>
<feature type="binding site" evidence="8">
    <location>
        <begin position="118"/>
        <end position="121"/>
    </location>
    <ligand>
        <name>GTP</name>
        <dbReference type="ChEBI" id="CHEBI:37565"/>
        <label>1</label>
    </ligand>
</feature>
<dbReference type="InterPro" id="IPR005225">
    <property type="entry name" value="Small_GTP-bd"/>
</dbReference>
<reference evidence="12 13" key="1">
    <citation type="journal article" date="2018" name="Microbiome">
        <title>Fine metagenomic profile of the Mediterranean stratified and mixed water columns revealed by assembly and recruitment.</title>
        <authorList>
            <person name="Haro-Moreno J.M."/>
            <person name="Lopez-Perez M."/>
            <person name="De La Torre J.R."/>
            <person name="Picazo A."/>
            <person name="Camacho A."/>
            <person name="Rodriguez-Valera F."/>
        </authorList>
    </citation>
    <scope>NUCLEOTIDE SEQUENCE [LARGE SCALE GENOMIC DNA]</scope>
    <source>
        <strain evidence="12">MED-G78</strain>
    </source>
</reference>
<evidence type="ECO:0000256" key="5">
    <source>
        <dbReference type="ARBA" id="ARBA00022741"/>
    </source>
</evidence>
<dbReference type="EMBL" id="QOPI01000002">
    <property type="protein sequence ID" value="RCL45524.1"/>
    <property type="molecule type" value="Genomic_DNA"/>
</dbReference>
<dbReference type="HAMAP" id="MF_00195">
    <property type="entry name" value="GTPase_Der"/>
    <property type="match status" value="1"/>
</dbReference>
<name>A0A368C8V5_9GAMM</name>
<evidence type="ECO:0000256" key="8">
    <source>
        <dbReference type="HAMAP-Rule" id="MF_00195"/>
    </source>
</evidence>
<comment type="function">
    <text evidence="8 9">GTPase that plays an essential role in the late steps of ribosome biogenesis.</text>
</comment>
<dbReference type="Gene3D" id="3.40.50.300">
    <property type="entry name" value="P-loop containing nucleotide triphosphate hydrolases"/>
    <property type="match status" value="2"/>
</dbReference>
<dbReference type="Pfam" id="PF01926">
    <property type="entry name" value="MMR_HSR1"/>
    <property type="match status" value="2"/>
</dbReference>
<dbReference type="CDD" id="cd01894">
    <property type="entry name" value="EngA1"/>
    <property type="match status" value="1"/>
</dbReference>
<feature type="binding site" evidence="8">
    <location>
        <begin position="9"/>
        <end position="16"/>
    </location>
    <ligand>
        <name>GTP</name>
        <dbReference type="ChEBI" id="CHEBI:37565"/>
        <label>1</label>
    </ligand>
</feature>
<dbReference type="GO" id="GO:0042254">
    <property type="term" value="P:ribosome biogenesis"/>
    <property type="evidence" value="ECO:0007669"/>
    <property type="project" value="UniProtKB-KW"/>
</dbReference>
<dbReference type="NCBIfam" id="TIGR03594">
    <property type="entry name" value="GTPase_EngA"/>
    <property type="match status" value="1"/>
</dbReference>
<evidence type="ECO:0000256" key="6">
    <source>
        <dbReference type="ARBA" id="ARBA00023134"/>
    </source>
</evidence>
<dbReference type="InterPro" id="IPR032859">
    <property type="entry name" value="KH_dom-like"/>
</dbReference>
<evidence type="ECO:0000256" key="2">
    <source>
        <dbReference type="ARBA" id="ARBA00020953"/>
    </source>
</evidence>
<keyword evidence="6 8" id="KW-0342">GTP-binding</keyword>
<evidence type="ECO:0000259" key="10">
    <source>
        <dbReference type="Pfam" id="PF01926"/>
    </source>
</evidence>
<evidence type="ECO:0000256" key="9">
    <source>
        <dbReference type="RuleBase" id="RU004481"/>
    </source>
</evidence>
<dbReference type="SUPFAM" id="SSF52540">
    <property type="entry name" value="P-loop containing nucleoside triphosphate hydrolases"/>
    <property type="match status" value="2"/>
</dbReference>
<feature type="domain" description="G" evidence="10">
    <location>
        <begin position="5"/>
        <end position="119"/>
    </location>
</feature>
<comment type="subunit">
    <text evidence="8">Associates with the 50S ribosomal subunit.</text>
</comment>
<evidence type="ECO:0000256" key="4">
    <source>
        <dbReference type="ARBA" id="ARBA00022737"/>
    </source>
</evidence>
<dbReference type="GO" id="GO:0043022">
    <property type="term" value="F:ribosome binding"/>
    <property type="evidence" value="ECO:0007669"/>
    <property type="project" value="TreeGrafter"/>
</dbReference>
<dbReference type="InterPro" id="IPR006073">
    <property type="entry name" value="GTP-bd"/>
</dbReference>
<dbReference type="AlphaFoldDB" id="A0A368C8V5"/>
<feature type="binding site" evidence="8">
    <location>
        <begin position="292"/>
        <end position="295"/>
    </location>
    <ligand>
        <name>GTP</name>
        <dbReference type="ChEBI" id="CHEBI:37565"/>
        <label>2</label>
    </ligand>
</feature>
<dbReference type="PIRSF" id="PIRSF006485">
    <property type="entry name" value="GTP-binding_EngA"/>
    <property type="match status" value="1"/>
</dbReference>
<organism evidence="12 13">
    <name type="scientific">SAR86 cluster bacterium</name>
    <dbReference type="NCBI Taxonomy" id="2030880"/>
    <lineage>
        <taxon>Bacteria</taxon>
        <taxon>Pseudomonadati</taxon>
        <taxon>Pseudomonadota</taxon>
        <taxon>Gammaproteobacteria</taxon>
        <taxon>SAR86 cluster</taxon>
    </lineage>
</organism>
<dbReference type="PANTHER" id="PTHR43834">
    <property type="entry name" value="GTPASE DER"/>
    <property type="match status" value="1"/>
</dbReference>
<dbReference type="InterPro" id="IPR015946">
    <property type="entry name" value="KH_dom-like_a/b"/>
</dbReference>
<evidence type="ECO:0000259" key="11">
    <source>
        <dbReference type="Pfam" id="PF14714"/>
    </source>
</evidence>
<accession>A0A368C8V5</accession>
<dbReference type="PANTHER" id="PTHR43834:SF6">
    <property type="entry name" value="GTPASE DER"/>
    <property type="match status" value="1"/>
</dbReference>
<feature type="domain" description="GTPase Der C-terminal KH-domain-like" evidence="11">
    <location>
        <begin position="351"/>
        <end position="429"/>
    </location>
</feature>
<dbReference type="GO" id="GO:0005525">
    <property type="term" value="F:GTP binding"/>
    <property type="evidence" value="ECO:0007669"/>
    <property type="project" value="UniProtKB-UniRule"/>
</dbReference>
<evidence type="ECO:0000256" key="7">
    <source>
        <dbReference type="ARBA" id="ARBA00032345"/>
    </source>
</evidence>
<evidence type="ECO:0000256" key="1">
    <source>
        <dbReference type="ARBA" id="ARBA00008279"/>
    </source>
</evidence>
<dbReference type="InterPro" id="IPR027417">
    <property type="entry name" value="P-loop_NTPase"/>
</dbReference>
<feature type="domain" description="G" evidence="10">
    <location>
        <begin position="175"/>
        <end position="293"/>
    </location>
</feature>
<dbReference type="InterPro" id="IPR016484">
    <property type="entry name" value="GTPase_Der"/>
</dbReference>